<accession>A0ABW8RRR3</accession>
<reference evidence="1 2" key="1">
    <citation type="submission" date="2024-11" db="EMBL/GenBank/DDBJ databases">
        <authorList>
            <person name="Lucas J.A."/>
        </authorList>
    </citation>
    <scope>NUCLEOTIDE SEQUENCE [LARGE SCALE GENOMIC DNA]</scope>
    <source>
        <strain evidence="1 2">Z 5.4</strain>
    </source>
</reference>
<evidence type="ECO:0000313" key="1">
    <source>
        <dbReference type="EMBL" id="MFK9095217.1"/>
    </source>
</evidence>
<keyword evidence="2" id="KW-1185">Reference proteome</keyword>
<gene>
    <name evidence="1" type="ORF">ACJEBI_27665</name>
</gene>
<proteinExistence type="predicted"/>
<dbReference type="Proteomes" id="UP001623041">
    <property type="component" value="Unassembled WGS sequence"/>
</dbReference>
<sequence length="188" mass="22362">MIENFFANYKKFIVEPEEEKRVVHEFDPKKYAAFYILTLSIFDSRLTTWKDASKYDIDVEKSIKTVLRNFNQMQREKYHLQLLELDRFKNYFILALSSKTKFSPEGEKDGIASIIDKLLTNPFYVGQGWFNLIGEKGRIERKLFCCSFKEYVVENQNDLKEKYDNISEIIHKNGEMKLIKSSLKRDIL</sequence>
<comment type="caution">
    <text evidence="1">The sequence shown here is derived from an EMBL/GenBank/DDBJ whole genome shotgun (WGS) entry which is preliminary data.</text>
</comment>
<organism evidence="1 2">
    <name type="scientific">Bacillus salipaludis</name>
    <dbReference type="NCBI Taxonomy" id="2547811"/>
    <lineage>
        <taxon>Bacteria</taxon>
        <taxon>Bacillati</taxon>
        <taxon>Bacillota</taxon>
        <taxon>Bacilli</taxon>
        <taxon>Bacillales</taxon>
        <taxon>Bacillaceae</taxon>
        <taxon>Bacillus</taxon>
    </lineage>
</organism>
<evidence type="ECO:0000313" key="2">
    <source>
        <dbReference type="Proteomes" id="UP001623041"/>
    </source>
</evidence>
<name>A0ABW8RRR3_9BACI</name>
<dbReference type="EMBL" id="JBJHQH010000037">
    <property type="protein sequence ID" value="MFK9095217.1"/>
    <property type="molecule type" value="Genomic_DNA"/>
</dbReference>
<protein>
    <submittedName>
        <fullName evidence="1">Uncharacterized protein</fullName>
    </submittedName>
</protein>
<dbReference type="RefSeq" id="WP_406583616.1">
    <property type="nucleotide sequence ID" value="NZ_JBJHQH010000037.1"/>
</dbReference>